<dbReference type="GO" id="GO:0016787">
    <property type="term" value="F:hydrolase activity"/>
    <property type="evidence" value="ECO:0007669"/>
    <property type="project" value="UniProtKB-KW"/>
</dbReference>
<dbReference type="InterPro" id="IPR027417">
    <property type="entry name" value="P-loop_NTPase"/>
</dbReference>
<organism evidence="13">
    <name type="scientific">Thermohahella caldifontis</name>
    <dbReference type="NCBI Taxonomy" id="3142973"/>
    <lineage>
        <taxon>Bacteria</taxon>
        <taxon>Pseudomonadati</taxon>
        <taxon>Pseudomonadota</taxon>
        <taxon>Gammaproteobacteria</taxon>
        <taxon>Oceanospirillales</taxon>
        <taxon>Hahellaceae</taxon>
        <taxon>Thermohahella</taxon>
    </lineage>
</organism>
<comment type="function">
    <text evidence="7">DEAD-box RNA helicase involved in RNA degradation. Has RNA-dependent ATPase activity and unwinds double-stranded RNA.</text>
</comment>
<dbReference type="KEGG" id="tcd:AAIA72_05185"/>
<evidence type="ECO:0000259" key="11">
    <source>
        <dbReference type="PROSITE" id="PS51194"/>
    </source>
</evidence>
<dbReference type="PANTHER" id="PTHR47959">
    <property type="entry name" value="ATP-DEPENDENT RNA HELICASE RHLE-RELATED"/>
    <property type="match status" value="1"/>
</dbReference>
<dbReference type="SMART" id="SM00490">
    <property type="entry name" value="HELICc"/>
    <property type="match status" value="1"/>
</dbReference>
<feature type="compositionally biased region" description="Low complexity" evidence="9">
    <location>
        <begin position="454"/>
        <end position="463"/>
    </location>
</feature>
<keyword evidence="4 7" id="KW-0347">Helicase</keyword>
<evidence type="ECO:0000259" key="12">
    <source>
        <dbReference type="PROSITE" id="PS51195"/>
    </source>
</evidence>
<dbReference type="SUPFAM" id="SSF52540">
    <property type="entry name" value="P-loop containing nucleoside triphosphate hydrolases"/>
    <property type="match status" value="1"/>
</dbReference>
<dbReference type="Gene3D" id="3.40.50.300">
    <property type="entry name" value="P-loop containing nucleotide triphosphate hydrolases"/>
    <property type="match status" value="2"/>
</dbReference>
<dbReference type="InterPro" id="IPR044742">
    <property type="entry name" value="DEAD/DEAH_RhlB"/>
</dbReference>
<dbReference type="Pfam" id="PF00271">
    <property type="entry name" value="Helicase_C"/>
    <property type="match status" value="1"/>
</dbReference>
<comment type="subunit">
    <text evidence="7">Component of the RNA degradosome, which is a multiprotein complex involved in RNA processing and mRNA degradation.</text>
</comment>
<feature type="domain" description="Helicase ATP-binding" evidence="10">
    <location>
        <begin position="41"/>
        <end position="221"/>
    </location>
</feature>
<dbReference type="CDD" id="cd18787">
    <property type="entry name" value="SF2_C_DEAD"/>
    <property type="match status" value="1"/>
</dbReference>
<keyword evidence="5 7" id="KW-0067">ATP-binding</keyword>
<keyword evidence="6 7" id="KW-0694">RNA-binding</keyword>
<feature type="compositionally biased region" description="Basic and acidic residues" evidence="9">
    <location>
        <begin position="443"/>
        <end position="453"/>
    </location>
</feature>
<sequence>MDSHTDTPDVRFSDLPLDERLLRNIQAQGFETCTPIQAQTLPWSLQGRDIVGQAQTGTGKTAAFLITIIQRLLEPWVPLEERYASEPRALIVAPTRELVLQIEKDARALCKGLPLNLVSVIGGTALEKQRQRLRAEAIDILVATPGRLLDHTSNRDIYLDQVELLVLDEADRMLDMGFIPDVKRIISQTPRKVRQTLLFSATFTQDIINLTERWTQDPIKVMLSPDTLPATTIDQQVYMLASEEKFGFLKRILSQPDAQRVIIFCNRRDETRRLTEKLEKTGLKVAMISGELAQNQRIRTLDRFKAGNLQVIVATDVAGRGIHIDGVTHVINYNLPEDPEDYVHRIGRTGRAGEEGISISFACEDDSFLIPDLEAFLGQPLKLLHPEDAPWMPKQAEARTSEAASESEQETPTEGGSVASEPEVERAAGVPVDDATSEPEGMAGEKHADDPDGRAGAPAGERG</sequence>
<feature type="domain" description="Helicase C-terminal" evidence="11">
    <location>
        <begin position="232"/>
        <end position="392"/>
    </location>
</feature>
<feature type="domain" description="DEAD-box RNA helicase Q" evidence="12">
    <location>
        <begin position="10"/>
        <end position="38"/>
    </location>
</feature>
<dbReference type="InterPro" id="IPR050079">
    <property type="entry name" value="DEAD_box_RNA_helicase"/>
</dbReference>
<dbReference type="PROSITE" id="PS51192">
    <property type="entry name" value="HELICASE_ATP_BIND_1"/>
    <property type="match status" value="1"/>
</dbReference>
<evidence type="ECO:0000256" key="4">
    <source>
        <dbReference type="ARBA" id="ARBA00022806"/>
    </source>
</evidence>
<feature type="region of interest" description="Disordered" evidence="9">
    <location>
        <begin position="393"/>
        <end position="463"/>
    </location>
</feature>
<evidence type="ECO:0000256" key="1">
    <source>
        <dbReference type="ARBA" id="ARBA00022490"/>
    </source>
</evidence>
<comment type="catalytic activity">
    <reaction evidence="7">
        <text>ATP + H2O = ADP + phosphate + H(+)</text>
        <dbReference type="Rhea" id="RHEA:13065"/>
        <dbReference type="ChEBI" id="CHEBI:15377"/>
        <dbReference type="ChEBI" id="CHEBI:15378"/>
        <dbReference type="ChEBI" id="CHEBI:30616"/>
        <dbReference type="ChEBI" id="CHEBI:43474"/>
        <dbReference type="ChEBI" id="CHEBI:456216"/>
        <dbReference type="EC" id="3.6.4.13"/>
    </reaction>
</comment>
<evidence type="ECO:0000256" key="3">
    <source>
        <dbReference type="ARBA" id="ARBA00022801"/>
    </source>
</evidence>
<gene>
    <name evidence="7" type="primary">rhlB</name>
    <name evidence="13" type="ORF">AAIA72_05185</name>
</gene>
<dbReference type="AlphaFoldDB" id="A0AB39UZP5"/>
<evidence type="ECO:0000256" key="9">
    <source>
        <dbReference type="SAM" id="MobiDB-lite"/>
    </source>
</evidence>
<dbReference type="InterPro" id="IPR011545">
    <property type="entry name" value="DEAD/DEAH_box_helicase_dom"/>
</dbReference>
<dbReference type="PANTHER" id="PTHR47959:SF10">
    <property type="entry name" value="ATP-DEPENDENT RNA HELICASE RHLB"/>
    <property type="match status" value="1"/>
</dbReference>
<dbReference type="InterPro" id="IPR000629">
    <property type="entry name" value="RNA-helicase_DEAD-box_CS"/>
</dbReference>
<dbReference type="GO" id="GO:0005829">
    <property type="term" value="C:cytosol"/>
    <property type="evidence" value="ECO:0007669"/>
    <property type="project" value="TreeGrafter"/>
</dbReference>
<dbReference type="InterPro" id="IPR023554">
    <property type="entry name" value="RNA_helicase_ATP-dep_RhlB"/>
</dbReference>
<name>A0AB39UZP5_9GAMM</name>
<dbReference type="PROSITE" id="PS51194">
    <property type="entry name" value="HELICASE_CTER"/>
    <property type="match status" value="1"/>
</dbReference>
<evidence type="ECO:0000313" key="13">
    <source>
        <dbReference type="EMBL" id="XDT73367.1"/>
    </source>
</evidence>
<dbReference type="RefSeq" id="WP_369602361.1">
    <property type="nucleotide sequence ID" value="NZ_CP154858.1"/>
</dbReference>
<dbReference type="PROSITE" id="PS00039">
    <property type="entry name" value="DEAD_ATP_HELICASE"/>
    <property type="match status" value="1"/>
</dbReference>
<dbReference type="EC" id="3.6.4.13" evidence="7"/>
<keyword evidence="2 7" id="KW-0547">Nucleotide-binding</keyword>
<dbReference type="GO" id="GO:0003724">
    <property type="term" value="F:RNA helicase activity"/>
    <property type="evidence" value="ECO:0007669"/>
    <property type="project" value="UniProtKB-UniRule"/>
</dbReference>
<accession>A0AB39UZP5</accession>
<evidence type="ECO:0000256" key="6">
    <source>
        <dbReference type="ARBA" id="ARBA00022884"/>
    </source>
</evidence>
<protein>
    <recommendedName>
        <fullName evidence="7">ATP-dependent RNA helicase RhlB</fullName>
        <ecNumber evidence="7">3.6.4.13</ecNumber>
    </recommendedName>
</protein>
<dbReference type="GO" id="GO:0003723">
    <property type="term" value="F:RNA binding"/>
    <property type="evidence" value="ECO:0007669"/>
    <property type="project" value="UniProtKB-UniRule"/>
</dbReference>
<keyword evidence="1 7" id="KW-0963">Cytoplasm</keyword>
<dbReference type="InterPro" id="IPR001650">
    <property type="entry name" value="Helicase_C-like"/>
</dbReference>
<dbReference type="CDD" id="cd00268">
    <property type="entry name" value="DEADc"/>
    <property type="match status" value="1"/>
</dbReference>
<evidence type="ECO:0000256" key="8">
    <source>
        <dbReference type="PROSITE-ProRule" id="PRU00552"/>
    </source>
</evidence>
<comment type="similarity">
    <text evidence="7">Belongs to the DEAD box helicase family. RhlB subfamily.</text>
</comment>
<dbReference type="GO" id="GO:0006401">
    <property type="term" value="P:RNA catabolic process"/>
    <property type="evidence" value="ECO:0007669"/>
    <property type="project" value="UniProtKB-UniRule"/>
</dbReference>
<evidence type="ECO:0000259" key="10">
    <source>
        <dbReference type="PROSITE" id="PS51192"/>
    </source>
</evidence>
<proteinExistence type="inferred from homology"/>
<dbReference type="SMART" id="SM00487">
    <property type="entry name" value="DEXDc"/>
    <property type="match status" value="1"/>
</dbReference>
<dbReference type="GO" id="GO:0005524">
    <property type="term" value="F:ATP binding"/>
    <property type="evidence" value="ECO:0007669"/>
    <property type="project" value="UniProtKB-UniRule"/>
</dbReference>
<dbReference type="PROSITE" id="PS51195">
    <property type="entry name" value="Q_MOTIF"/>
    <property type="match status" value="1"/>
</dbReference>
<evidence type="ECO:0000256" key="5">
    <source>
        <dbReference type="ARBA" id="ARBA00022840"/>
    </source>
</evidence>
<dbReference type="InterPro" id="IPR014001">
    <property type="entry name" value="Helicase_ATP-bd"/>
</dbReference>
<dbReference type="InterPro" id="IPR014014">
    <property type="entry name" value="RNA_helicase_DEAD_Q_motif"/>
</dbReference>
<evidence type="ECO:0000256" key="7">
    <source>
        <dbReference type="HAMAP-Rule" id="MF_00661"/>
    </source>
</evidence>
<keyword evidence="3 7" id="KW-0378">Hydrolase</keyword>
<dbReference type="EMBL" id="CP154858">
    <property type="protein sequence ID" value="XDT73367.1"/>
    <property type="molecule type" value="Genomic_DNA"/>
</dbReference>
<dbReference type="HAMAP" id="MF_00661">
    <property type="entry name" value="DEAD_helicase_RhlB"/>
    <property type="match status" value="1"/>
</dbReference>
<comment type="subcellular location">
    <subcellularLocation>
        <location evidence="7">Cytoplasm</location>
    </subcellularLocation>
</comment>
<feature type="short sequence motif" description="Q motif" evidence="8">
    <location>
        <begin position="10"/>
        <end position="38"/>
    </location>
</feature>
<evidence type="ECO:0000256" key="2">
    <source>
        <dbReference type="ARBA" id="ARBA00022741"/>
    </source>
</evidence>
<reference evidence="13" key="1">
    <citation type="submission" date="2024-05" db="EMBL/GenBank/DDBJ databases">
        <title>Genome sequencing of novel strain.</title>
        <authorList>
            <person name="Ganbat D."/>
            <person name="Ganbat S."/>
            <person name="Lee S.-J."/>
        </authorList>
    </citation>
    <scope>NUCLEOTIDE SEQUENCE</scope>
    <source>
        <strain evidence="13">SMD15-11</strain>
    </source>
</reference>
<dbReference type="Pfam" id="PF00270">
    <property type="entry name" value="DEAD"/>
    <property type="match status" value="1"/>
</dbReference>